<accession>F2JJR9</accession>
<dbReference type="eggNOG" id="ENOG5033MAX">
    <property type="taxonomic scope" value="Bacteria"/>
</dbReference>
<name>F2JJR9_CELLD</name>
<keyword evidence="2" id="KW-1185">Reference proteome</keyword>
<dbReference type="Proteomes" id="UP000008467">
    <property type="component" value="Chromosome"/>
</dbReference>
<evidence type="ECO:0000313" key="1">
    <source>
        <dbReference type="EMBL" id="ADZ82111.1"/>
    </source>
</evidence>
<evidence type="ECO:0000313" key="2">
    <source>
        <dbReference type="Proteomes" id="UP000008467"/>
    </source>
</evidence>
<protein>
    <recommendedName>
        <fullName evidence="3">Lipoprotein</fullName>
    </recommendedName>
</protein>
<proteinExistence type="predicted"/>
<evidence type="ECO:0008006" key="3">
    <source>
        <dbReference type="Google" id="ProtNLM"/>
    </source>
</evidence>
<organism evidence="1 2">
    <name type="scientific">Cellulosilyticum lentocellum (strain ATCC 49066 / DSM 5427 / NCIMB 11756 / RHM5)</name>
    <name type="common">Clostridium lentocellum</name>
    <dbReference type="NCBI Taxonomy" id="642492"/>
    <lineage>
        <taxon>Bacteria</taxon>
        <taxon>Bacillati</taxon>
        <taxon>Bacillota</taxon>
        <taxon>Clostridia</taxon>
        <taxon>Lachnospirales</taxon>
        <taxon>Cellulosilyticaceae</taxon>
        <taxon>Cellulosilyticum</taxon>
    </lineage>
</organism>
<gene>
    <name evidence="1" type="ordered locus">Clole_0364</name>
</gene>
<dbReference type="RefSeq" id="WP_013655412.1">
    <property type="nucleotide sequence ID" value="NC_015275.1"/>
</dbReference>
<dbReference type="PROSITE" id="PS51257">
    <property type="entry name" value="PROKAR_LIPOPROTEIN"/>
    <property type="match status" value="1"/>
</dbReference>
<dbReference type="HOGENOM" id="CLU_841164_0_0_9"/>
<dbReference type="AlphaFoldDB" id="F2JJR9"/>
<reference evidence="1 2" key="1">
    <citation type="journal article" date="2011" name="J. Bacteriol.">
        <title>Complete genome sequence of the cellulose-degrading bacterium Cellulosilyticum lentocellum.</title>
        <authorList>
            <consortium name="US DOE Joint Genome Institute"/>
            <person name="Miller D.A."/>
            <person name="Suen G."/>
            <person name="Bruce D."/>
            <person name="Copeland A."/>
            <person name="Cheng J.F."/>
            <person name="Detter C."/>
            <person name="Goodwin L.A."/>
            <person name="Han C.S."/>
            <person name="Hauser L.J."/>
            <person name="Land M.L."/>
            <person name="Lapidus A."/>
            <person name="Lucas S."/>
            <person name="Meincke L."/>
            <person name="Pitluck S."/>
            <person name="Tapia R."/>
            <person name="Teshima H."/>
            <person name="Woyke T."/>
            <person name="Fox B.G."/>
            <person name="Angert E.R."/>
            <person name="Currie C.R."/>
        </authorList>
    </citation>
    <scope>NUCLEOTIDE SEQUENCE [LARGE SCALE GENOMIC DNA]</scope>
    <source>
        <strain evidence="2">ATCC 49066 / DSM 5427 / NCIMB 11756 / RHM5</strain>
    </source>
</reference>
<sequence>MKKKQFILGVCFILLASLTGCRDSSIDQGKEVVQQEEVVSKEEPLYNTAFEKYAKDEVVALIMNKPEEEVIKGLTCLDTYTHLENIEELLVIPKYNGTKIEVKKAIFDGEKIVEGETIYTKSYTEDDYGLLIETVIPEGIPQLLVSVSIEDKQATYIIAENGKDGWPAIMYLSAKEEDEAKEEITNEEVDEQVQIIYPIEEGDSLQDYTLLNEKKVDIDDDEQMEEVEVYCETSLDEEGKLIMDDGSEWKLIVRKDGQLYPVFDGFIQLGKLEYKGYEEYGDTTIFHLLISKVQGAGLTMYDCYYDENQGAFISEEVYQTTGNIGFYDIAY</sequence>
<dbReference type="KEGG" id="cle:Clole_0364"/>
<dbReference type="EMBL" id="CP002582">
    <property type="protein sequence ID" value="ADZ82111.1"/>
    <property type="molecule type" value="Genomic_DNA"/>
</dbReference>